<protein>
    <submittedName>
        <fullName evidence="2">Helix-turn-helix domain-containing protein</fullName>
    </submittedName>
</protein>
<evidence type="ECO:0000313" key="2">
    <source>
        <dbReference type="EMBL" id="WEK36093.1"/>
    </source>
</evidence>
<gene>
    <name evidence="2" type="ORF">P0Y53_01145</name>
</gene>
<name>A0AAJ6BGD9_9BACT</name>
<proteinExistence type="predicted"/>
<dbReference type="InterPro" id="IPR041657">
    <property type="entry name" value="HTH_17"/>
</dbReference>
<evidence type="ECO:0000259" key="1">
    <source>
        <dbReference type="Pfam" id="PF12728"/>
    </source>
</evidence>
<sequence>MEKLSLEQLPGVVLELKDQVQRIETLVQKLLEREKPDSRLLSIEQASKVVNLAVSTLYVKVCHSEIPYIKKGKKLYFEEDKLIDWVKGDRHPETRHEGSLDYFDRFRKK</sequence>
<reference evidence="2" key="1">
    <citation type="submission" date="2023-03" db="EMBL/GenBank/DDBJ databases">
        <title>Andean soil-derived lignocellulolytic bacterial consortium as a source of novel taxa and putative plastic-active enzymes.</title>
        <authorList>
            <person name="Diaz-Garcia L."/>
            <person name="Chuvochina M."/>
            <person name="Feuerriegel G."/>
            <person name="Bunk B."/>
            <person name="Sproer C."/>
            <person name="Streit W.R."/>
            <person name="Rodriguez L.M."/>
            <person name="Overmann J."/>
            <person name="Jimenez D.J."/>
        </authorList>
    </citation>
    <scope>NUCLEOTIDE SEQUENCE</scope>
    <source>
        <strain evidence="2">MAG 7</strain>
    </source>
</reference>
<dbReference type="AlphaFoldDB" id="A0AAJ6BGD9"/>
<evidence type="ECO:0000313" key="3">
    <source>
        <dbReference type="Proteomes" id="UP001220610"/>
    </source>
</evidence>
<accession>A0AAJ6BGD9</accession>
<dbReference type="Pfam" id="PF12728">
    <property type="entry name" value="HTH_17"/>
    <property type="match status" value="1"/>
</dbReference>
<dbReference type="Proteomes" id="UP001220610">
    <property type="component" value="Chromosome"/>
</dbReference>
<feature type="domain" description="Helix-turn-helix" evidence="1">
    <location>
        <begin position="40"/>
        <end position="88"/>
    </location>
</feature>
<organism evidence="2 3">
    <name type="scientific">Candidatus Pseudobacter hemicellulosilyticus</name>
    <dbReference type="NCBI Taxonomy" id="3121375"/>
    <lineage>
        <taxon>Bacteria</taxon>
        <taxon>Pseudomonadati</taxon>
        <taxon>Bacteroidota</taxon>
        <taxon>Chitinophagia</taxon>
        <taxon>Chitinophagales</taxon>
        <taxon>Chitinophagaceae</taxon>
        <taxon>Pseudobacter</taxon>
    </lineage>
</organism>
<dbReference type="EMBL" id="CP119311">
    <property type="protein sequence ID" value="WEK36093.1"/>
    <property type="molecule type" value="Genomic_DNA"/>
</dbReference>